<dbReference type="Proteomes" id="UP001396646">
    <property type="component" value="Unassembled WGS sequence"/>
</dbReference>
<evidence type="ECO:0000313" key="2">
    <source>
        <dbReference type="EMBL" id="MEL4306207.1"/>
    </source>
</evidence>
<sequence length="246" mass="27866">MEETGREFMENTRFQCLGRSDQSLGYPYPPLEKGYDEENILIDLPDPAQTNVNDVSLKEAIEKRSSIRKYSREPLSIEELSYLLWCTQGVKKVIHNAATFRTVPSAGARHALETYILANNVEGLEKGVYRFLPIEHKLLAIKIDSDIGRSITAACLDQEFVKENAVTFIWTALAYRMTYRYGQRGYRYLHLDAGHVCQNLYLSALSIDCGVCAIAAFMDDEMNDILGIDGKEEFTIYVATLGKQLL</sequence>
<accession>A0ABU9KX56</accession>
<dbReference type="InterPro" id="IPR020051">
    <property type="entry name" value="SagB-type_dehydrogenase"/>
</dbReference>
<dbReference type="NCBIfam" id="TIGR03605">
    <property type="entry name" value="antibiot_sagB"/>
    <property type="match status" value="1"/>
</dbReference>
<protein>
    <submittedName>
        <fullName evidence="2">SagB/ThcOx family dehydrogenase</fullName>
    </submittedName>
</protein>
<organism evidence="2 3">
    <name type="scientific">Methanococcoides cohabitans</name>
    <dbReference type="NCBI Taxonomy" id="3136559"/>
    <lineage>
        <taxon>Archaea</taxon>
        <taxon>Methanobacteriati</taxon>
        <taxon>Methanobacteriota</taxon>
        <taxon>Stenosarchaea group</taxon>
        <taxon>Methanomicrobia</taxon>
        <taxon>Methanosarcinales</taxon>
        <taxon>Methanosarcinaceae</taxon>
        <taxon>Methanococcoides</taxon>
    </lineage>
</organism>
<gene>
    <name evidence="2" type="ORF">WOA13_10290</name>
</gene>
<dbReference type="PANTHER" id="PTHR43745:SF2">
    <property type="entry name" value="NITROREDUCTASE MJ1384-RELATED"/>
    <property type="match status" value="1"/>
</dbReference>
<dbReference type="SUPFAM" id="SSF55469">
    <property type="entry name" value="FMN-dependent nitroreductase-like"/>
    <property type="match status" value="1"/>
</dbReference>
<evidence type="ECO:0000259" key="1">
    <source>
        <dbReference type="Pfam" id="PF00881"/>
    </source>
</evidence>
<dbReference type="CDD" id="cd02142">
    <property type="entry name" value="McbC_SagB-like_oxidoreductase"/>
    <property type="match status" value="1"/>
</dbReference>
<proteinExistence type="predicted"/>
<dbReference type="InterPro" id="IPR000415">
    <property type="entry name" value="Nitroreductase-like"/>
</dbReference>
<dbReference type="EMBL" id="JBCAUS010000007">
    <property type="protein sequence ID" value="MEL4306207.1"/>
    <property type="molecule type" value="Genomic_DNA"/>
</dbReference>
<reference evidence="2 3" key="1">
    <citation type="submission" date="2024-04" db="EMBL/GenBank/DDBJ databases">
        <title>Methanococcoides sp. LMO-2.</title>
        <authorList>
            <person name="Liang L."/>
        </authorList>
    </citation>
    <scope>NUCLEOTIDE SEQUENCE [LARGE SCALE GENOMIC DNA]</scope>
    <source>
        <strain evidence="2 3">LMO-2</strain>
    </source>
</reference>
<feature type="domain" description="Nitroreductase" evidence="1">
    <location>
        <begin position="61"/>
        <end position="243"/>
    </location>
</feature>
<keyword evidence="3" id="KW-1185">Reference proteome</keyword>
<dbReference type="Gene3D" id="3.40.109.10">
    <property type="entry name" value="NADH Oxidase"/>
    <property type="match status" value="1"/>
</dbReference>
<evidence type="ECO:0000313" key="3">
    <source>
        <dbReference type="Proteomes" id="UP001396646"/>
    </source>
</evidence>
<comment type="caution">
    <text evidence="2">The sequence shown here is derived from an EMBL/GenBank/DDBJ whole genome shotgun (WGS) entry which is preliminary data.</text>
</comment>
<dbReference type="InterPro" id="IPR052544">
    <property type="entry name" value="Bacteriocin_Proc_Enz"/>
</dbReference>
<dbReference type="Pfam" id="PF00881">
    <property type="entry name" value="Nitroreductase"/>
    <property type="match status" value="1"/>
</dbReference>
<name>A0ABU9KX56_9EURY</name>
<dbReference type="PANTHER" id="PTHR43745">
    <property type="entry name" value="NITROREDUCTASE MJ1384-RELATED"/>
    <property type="match status" value="1"/>
</dbReference>
<dbReference type="InterPro" id="IPR029479">
    <property type="entry name" value="Nitroreductase"/>
</dbReference>
<dbReference type="RefSeq" id="WP_342127818.1">
    <property type="nucleotide sequence ID" value="NZ_JBCAUS010000007.1"/>
</dbReference>